<name>A0A8K2A114_9CYAN</name>
<sequence>MNIVAFTPISGPYTAARYSRFSEHFTGCNLTLVELGKISTIYPWEPQSNNVPYKRYILSANPSEEQLLFVLYKNIFITLNRVQPDVVVICGYGLRGMLIALLWSLYKKKFTILLSETKENDSSRYFIKEIFKKLIVSKFDSALVGGEVHKRYLIELGMKPESIFLGYDVVGNDSFNPCQKKDYNSPYSDPYFLVVSRFVSKKNLPFLIDSYATYFKNFIGTPWHLCICGDGEIRPWLEKEISNFNLENFVHLPGFLQLDELIPYYLHAKCFIHASTCEQWGLVVNEAMASGLPVLVSDQCGCYEDLVLEGVNGFGFDPQNQTQLTMLMQKVSSGEVDLYQMGQASLQHIKKYSPDYFANGLMQAINYAVNISSV</sequence>
<protein>
    <submittedName>
        <fullName evidence="2">Glycosyltransferase</fullName>
    </submittedName>
</protein>
<proteinExistence type="predicted"/>
<dbReference type="AlphaFoldDB" id="A0A8K2A114"/>
<dbReference type="Gene3D" id="3.40.50.2000">
    <property type="entry name" value="Glycogen Phosphorylase B"/>
    <property type="match status" value="2"/>
</dbReference>
<evidence type="ECO:0000313" key="3">
    <source>
        <dbReference type="Proteomes" id="UP000607397"/>
    </source>
</evidence>
<evidence type="ECO:0000313" key="2">
    <source>
        <dbReference type="EMBL" id="NCJ07643.1"/>
    </source>
</evidence>
<dbReference type="Pfam" id="PF00534">
    <property type="entry name" value="Glycos_transf_1"/>
    <property type="match status" value="1"/>
</dbReference>
<dbReference type="Proteomes" id="UP000607397">
    <property type="component" value="Unassembled WGS sequence"/>
</dbReference>
<accession>A0A8K2A114</accession>
<dbReference type="EMBL" id="WVIC01000030">
    <property type="protein sequence ID" value="NCJ07643.1"/>
    <property type="molecule type" value="Genomic_DNA"/>
</dbReference>
<comment type="caution">
    <text evidence="2">The sequence shown here is derived from an EMBL/GenBank/DDBJ whole genome shotgun (WGS) entry which is preliminary data.</text>
</comment>
<evidence type="ECO:0000259" key="1">
    <source>
        <dbReference type="Pfam" id="PF00534"/>
    </source>
</evidence>
<dbReference type="RefSeq" id="WP_161826122.1">
    <property type="nucleotide sequence ID" value="NZ_WVIC01000030.1"/>
</dbReference>
<reference evidence="2" key="1">
    <citation type="submission" date="2019-12" db="EMBL/GenBank/DDBJ databases">
        <title>High-Quality draft genome sequences of three cyanobacteria isolated from the limestone walls of the Old Cathedral of Coimbra.</title>
        <authorList>
            <person name="Tiago I."/>
            <person name="Soares F."/>
            <person name="Portugal A."/>
        </authorList>
    </citation>
    <scope>NUCLEOTIDE SEQUENCE [LARGE SCALE GENOMIC DNA]</scope>
    <source>
        <strain evidence="2">C</strain>
    </source>
</reference>
<gene>
    <name evidence="2" type="ORF">GS597_14220</name>
</gene>
<dbReference type="SUPFAM" id="SSF53756">
    <property type="entry name" value="UDP-Glycosyltransferase/glycogen phosphorylase"/>
    <property type="match status" value="1"/>
</dbReference>
<organism evidence="2 3">
    <name type="scientific">Petrachloros mirabilis ULC683</name>
    <dbReference type="NCBI Taxonomy" id="2781853"/>
    <lineage>
        <taxon>Bacteria</taxon>
        <taxon>Bacillati</taxon>
        <taxon>Cyanobacteriota</taxon>
        <taxon>Cyanophyceae</taxon>
        <taxon>Synechococcales</taxon>
        <taxon>Petrachlorosaceae</taxon>
        <taxon>Petrachloros</taxon>
        <taxon>Petrachloros mirabilis</taxon>
    </lineage>
</organism>
<dbReference type="PANTHER" id="PTHR45947">
    <property type="entry name" value="SULFOQUINOVOSYL TRANSFERASE SQD2"/>
    <property type="match status" value="1"/>
</dbReference>
<dbReference type="InterPro" id="IPR050194">
    <property type="entry name" value="Glycosyltransferase_grp1"/>
</dbReference>
<dbReference type="GO" id="GO:0016757">
    <property type="term" value="F:glycosyltransferase activity"/>
    <property type="evidence" value="ECO:0007669"/>
    <property type="project" value="InterPro"/>
</dbReference>
<feature type="domain" description="Glycosyl transferase family 1" evidence="1">
    <location>
        <begin position="180"/>
        <end position="341"/>
    </location>
</feature>
<dbReference type="CDD" id="cd03801">
    <property type="entry name" value="GT4_PimA-like"/>
    <property type="match status" value="1"/>
</dbReference>
<keyword evidence="3" id="KW-1185">Reference proteome</keyword>
<dbReference type="InterPro" id="IPR001296">
    <property type="entry name" value="Glyco_trans_1"/>
</dbReference>
<dbReference type="PANTHER" id="PTHR45947:SF3">
    <property type="entry name" value="SULFOQUINOVOSYL TRANSFERASE SQD2"/>
    <property type="match status" value="1"/>
</dbReference>